<feature type="coiled-coil region" evidence="2">
    <location>
        <begin position="208"/>
        <end position="235"/>
    </location>
</feature>
<dbReference type="Proteomes" id="UP000515158">
    <property type="component" value="Unplaced"/>
</dbReference>
<feature type="region of interest" description="Disordered" evidence="3">
    <location>
        <begin position="388"/>
        <end position="420"/>
    </location>
</feature>
<sequence length="688" mass="76291">MGKARKDRKRGPRHDPVGLNGSECVEEELNGSKASVNKGEALIQTVVDQLQSSNVDDKLCGLHMLSEVFDGRTLEEVVRNRVVRMAAPLLVDPNSTVRNSTAGAIRNLTTNGGPDFCDILIEQDVMTPLCSLIQKFGNEWQPKVEGTSSGDEEADTFIQAVNILWNLCESSATALKYFNQAHLLPLLVRCLDINTFGTDVAITVAECLQTVTEENKEAISEMQGLSEQLQQLLSSPNEEINMILLKVLIAGVLINIHSDGIGAMDPSRLSLIMASLSTALAYDQRRMLNQLTSELDLNIQKLNPRNRRRKQEDVEEEDEEMDSENEKESVEESKPTKKLKTRGKSTHTQERTEGILQQEKDSISNAARILQAQQIALEILANLCSGDDEEGEMDLDDSDVEEMSDSSFGEEGGSKEALPASVPSDVLEAVVSQRLITKVWDKTQLPAENVCDILCEDPDTQILFNRLGLLRSRAFLCLQNLLAVMDLEELGGSNDLYNMWLETTKLVFEKTKADDLQLLEAATSVMRAAVLRLAEAKATQFSTLTENDLKMLLQCESQCEHANVRANLIRIVSSIGQMLTPSLSPHLTVIGKFLMDAAVRDAELWVTAEALDCIFDVFGEDETDKAAFDIDLVNRLRGLAPALKNKVRLQKKNLGDHYHLVMTASNNLNRFIKYKSNRLASFKAIGHS</sequence>
<accession>A0A6P8Y9Z4</accession>
<dbReference type="InterPro" id="IPR052616">
    <property type="entry name" value="SYO1-like"/>
</dbReference>
<dbReference type="GeneID" id="117642394"/>
<protein>
    <submittedName>
        <fullName evidence="6">HEAT repeat-containing protein 3</fullName>
    </submittedName>
</protein>
<evidence type="ECO:0000256" key="2">
    <source>
        <dbReference type="SAM" id="Coils"/>
    </source>
</evidence>
<dbReference type="Pfam" id="PF25567">
    <property type="entry name" value="TPR_SYO1"/>
    <property type="match status" value="1"/>
</dbReference>
<evidence type="ECO:0000313" key="5">
    <source>
        <dbReference type="Proteomes" id="UP000515158"/>
    </source>
</evidence>
<dbReference type="CDD" id="cd13394">
    <property type="entry name" value="Syo1_like"/>
    <property type="match status" value="1"/>
</dbReference>
<dbReference type="FunCoup" id="A0A6P8Y9Z4">
    <property type="interactions" value="97"/>
</dbReference>
<dbReference type="SUPFAM" id="SSF48371">
    <property type="entry name" value="ARM repeat"/>
    <property type="match status" value="1"/>
</dbReference>
<feature type="compositionally biased region" description="Basic residues" evidence="3">
    <location>
        <begin position="336"/>
        <end position="345"/>
    </location>
</feature>
<keyword evidence="2" id="KW-0175">Coiled coil</keyword>
<dbReference type="InterPro" id="IPR011989">
    <property type="entry name" value="ARM-like"/>
</dbReference>
<evidence type="ECO:0000256" key="3">
    <source>
        <dbReference type="SAM" id="MobiDB-lite"/>
    </source>
</evidence>
<dbReference type="InParanoid" id="A0A6P8Y9Z4"/>
<evidence type="ECO:0000313" key="6">
    <source>
        <dbReference type="RefSeq" id="XP_034236433.1"/>
    </source>
</evidence>
<organism evidence="6">
    <name type="scientific">Thrips palmi</name>
    <name type="common">Melon thrips</name>
    <dbReference type="NCBI Taxonomy" id="161013"/>
    <lineage>
        <taxon>Eukaryota</taxon>
        <taxon>Metazoa</taxon>
        <taxon>Ecdysozoa</taxon>
        <taxon>Arthropoda</taxon>
        <taxon>Hexapoda</taxon>
        <taxon>Insecta</taxon>
        <taxon>Pterygota</taxon>
        <taxon>Neoptera</taxon>
        <taxon>Paraneoptera</taxon>
        <taxon>Thysanoptera</taxon>
        <taxon>Terebrantia</taxon>
        <taxon>Thripoidea</taxon>
        <taxon>Thripidae</taxon>
        <taxon>Thrips</taxon>
    </lineage>
</organism>
<dbReference type="Gene3D" id="1.25.10.10">
    <property type="entry name" value="Leucine-rich Repeat Variant"/>
    <property type="match status" value="1"/>
</dbReference>
<evidence type="ECO:0000259" key="4">
    <source>
        <dbReference type="Pfam" id="PF25567"/>
    </source>
</evidence>
<dbReference type="OrthoDB" id="288703at2759"/>
<dbReference type="AlphaFoldDB" id="A0A6P8Y9Z4"/>
<feature type="compositionally biased region" description="Basic and acidic residues" evidence="3">
    <location>
        <begin position="347"/>
        <end position="359"/>
    </location>
</feature>
<dbReference type="GO" id="GO:0051082">
    <property type="term" value="F:unfolded protein binding"/>
    <property type="evidence" value="ECO:0007669"/>
    <property type="project" value="TreeGrafter"/>
</dbReference>
<feature type="compositionally biased region" description="Acidic residues" evidence="3">
    <location>
        <begin position="313"/>
        <end position="323"/>
    </location>
</feature>
<dbReference type="KEGG" id="tpal:117642394"/>
<feature type="region of interest" description="Disordered" evidence="3">
    <location>
        <begin position="306"/>
        <end position="359"/>
    </location>
</feature>
<dbReference type="InterPro" id="IPR057990">
    <property type="entry name" value="TPR_SYO1"/>
</dbReference>
<feature type="compositionally biased region" description="Basic residues" evidence="3">
    <location>
        <begin position="1"/>
        <end position="12"/>
    </location>
</feature>
<feature type="region of interest" description="Disordered" evidence="3">
    <location>
        <begin position="1"/>
        <end position="21"/>
    </location>
</feature>
<evidence type="ECO:0000256" key="1">
    <source>
        <dbReference type="ARBA" id="ARBA00049983"/>
    </source>
</evidence>
<keyword evidence="5" id="KW-1185">Reference proteome</keyword>
<dbReference type="PANTHER" id="PTHR13347:SF1">
    <property type="entry name" value="HEAT REPEAT-CONTAINING PROTEIN 3"/>
    <property type="match status" value="1"/>
</dbReference>
<dbReference type="GO" id="GO:0042273">
    <property type="term" value="P:ribosomal large subunit biogenesis"/>
    <property type="evidence" value="ECO:0007669"/>
    <property type="project" value="TreeGrafter"/>
</dbReference>
<gene>
    <name evidence="6" type="primary">LOC117642394</name>
</gene>
<proteinExistence type="inferred from homology"/>
<feature type="domain" description="SYO1-like TPR repeats" evidence="4">
    <location>
        <begin position="425"/>
        <end position="678"/>
    </location>
</feature>
<reference evidence="6" key="1">
    <citation type="submission" date="2025-08" db="UniProtKB">
        <authorList>
            <consortium name="RefSeq"/>
        </authorList>
    </citation>
    <scope>IDENTIFICATION</scope>
    <source>
        <tissue evidence="6">Total insect</tissue>
    </source>
</reference>
<dbReference type="GO" id="GO:0006606">
    <property type="term" value="P:protein import into nucleus"/>
    <property type="evidence" value="ECO:0007669"/>
    <property type="project" value="TreeGrafter"/>
</dbReference>
<dbReference type="PANTHER" id="PTHR13347">
    <property type="entry name" value="HEAT REPEAT-CONTAINING PROTEIN 3"/>
    <property type="match status" value="1"/>
</dbReference>
<feature type="compositionally biased region" description="Acidic residues" evidence="3">
    <location>
        <begin position="388"/>
        <end position="404"/>
    </location>
</feature>
<comment type="similarity">
    <text evidence="1">Belongs to the nuclear import and ribosome assembly adapter family.</text>
</comment>
<feature type="compositionally biased region" description="Basic and acidic residues" evidence="3">
    <location>
        <begin position="324"/>
        <end position="335"/>
    </location>
</feature>
<dbReference type="RefSeq" id="XP_034236433.1">
    <property type="nucleotide sequence ID" value="XM_034380542.1"/>
</dbReference>
<dbReference type="InterPro" id="IPR016024">
    <property type="entry name" value="ARM-type_fold"/>
</dbReference>
<name>A0A6P8Y9Z4_THRPL</name>